<dbReference type="Gene3D" id="3.90.1340.10">
    <property type="entry name" value="Phage tail collar domain"/>
    <property type="match status" value="1"/>
</dbReference>
<feature type="domain" description="Phage tail collar" evidence="1">
    <location>
        <begin position="7"/>
        <end position="63"/>
    </location>
</feature>
<dbReference type="RefSeq" id="WP_346247322.1">
    <property type="nucleotide sequence ID" value="NZ_JBDIZK010000008.1"/>
</dbReference>
<name>A0ABV0BCF3_9SPHN</name>
<evidence type="ECO:0000313" key="3">
    <source>
        <dbReference type="Proteomes" id="UP001427805"/>
    </source>
</evidence>
<dbReference type="Pfam" id="PF07484">
    <property type="entry name" value="Collar"/>
    <property type="match status" value="1"/>
</dbReference>
<dbReference type="SUPFAM" id="SSF88874">
    <property type="entry name" value="Receptor-binding domain of short tail fibre protein gp12"/>
    <property type="match status" value="1"/>
</dbReference>
<gene>
    <name evidence="2" type="ORF">TPR58_14085</name>
</gene>
<sequence>MSNPFIGEIRPFAGNYAPRNWHFCDGSLLEIAEYELLHTLLGTSYGGDGRATFGVPDLRSRIPIGQGRGTGLTNRPLAETGGTENVTLTAQQVAAHSHGVIVSADAGRSPQPGQHVPGAPANEALFYLAPGAGIQIDAVLAADSIVPTGGRQAHENRMPITALNFIIALTGIYPSRN</sequence>
<evidence type="ECO:0000313" key="2">
    <source>
        <dbReference type="EMBL" id="MEN3748301.1"/>
    </source>
</evidence>
<accession>A0ABV0BCF3</accession>
<protein>
    <submittedName>
        <fullName evidence="2">Tail fiber protein</fullName>
    </submittedName>
</protein>
<comment type="caution">
    <text evidence="2">The sequence shown here is derived from an EMBL/GenBank/DDBJ whole genome shotgun (WGS) entry which is preliminary data.</text>
</comment>
<dbReference type="InterPro" id="IPR011083">
    <property type="entry name" value="Phage_tail_collar_dom"/>
</dbReference>
<dbReference type="InterPro" id="IPR037053">
    <property type="entry name" value="Phage_tail_collar_dom_sf"/>
</dbReference>
<dbReference type="EMBL" id="JBDIZK010000008">
    <property type="protein sequence ID" value="MEN3748301.1"/>
    <property type="molecule type" value="Genomic_DNA"/>
</dbReference>
<reference evidence="2 3" key="1">
    <citation type="submission" date="2024-05" db="EMBL/GenBank/DDBJ databases">
        <title>Sphingomonas sp. HF-S3 16S ribosomal RNA gene Genome sequencing and assembly.</title>
        <authorList>
            <person name="Lee H."/>
        </authorList>
    </citation>
    <scope>NUCLEOTIDE SEQUENCE [LARGE SCALE GENOMIC DNA]</scope>
    <source>
        <strain evidence="2 3">HF-S3</strain>
    </source>
</reference>
<proteinExistence type="predicted"/>
<evidence type="ECO:0000259" key="1">
    <source>
        <dbReference type="Pfam" id="PF07484"/>
    </source>
</evidence>
<keyword evidence="3" id="KW-1185">Reference proteome</keyword>
<dbReference type="Proteomes" id="UP001427805">
    <property type="component" value="Unassembled WGS sequence"/>
</dbReference>
<organism evidence="2 3">
    <name type="scientific">Sphingomonas rustica</name>
    <dbReference type="NCBI Taxonomy" id="3103142"/>
    <lineage>
        <taxon>Bacteria</taxon>
        <taxon>Pseudomonadati</taxon>
        <taxon>Pseudomonadota</taxon>
        <taxon>Alphaproteobacteria</taxon>
        <taxon>Sphingomonadales</taxon>
        <taxon>Sphingomonadaceae</taxon>
        <taxon>Sphingomonas</taxon>
    </lineage>
</organism>